<comment type="caution">
    <text evidence="2">The sequence shown here is derived from an EMBL/GenBank/DDBJ whole genome shotgun (WGS) entry which is preliminary data.</text>
</comment>
<accession>A0A1T1APG9</accession>
<feature type="transmembrane region" description="Helical" evidence="1">
    <location>
        <begin position="221"/>
        <end position="240"/>
    </location>
</feature>
<keyword evidence="1" id="KW-1133">Transmembrane helix</keyword>
<feature type="transmembrane region" description="Helical" evidence="1">
    <location>
        <begin position="21"/>
        <end position="44"/>
    </location>
</feature>
<dbReference type="PANTHER" id="PTHR37314:SF4">
    <property type="entry name" value="UPF0700 TRANSMEMBRANE PROTEIN YOAK"/>
    <property type="match status" value="1"/>
</dbReference>
<dbReference type="OrthoDB" id="270162at2"/>
<evidence type="ECO:0000256" key="1">
    <source>
        <dbReference type="SAM" id="Phobius"/>
    </source>
</evidence>
<dbReference type="STRING" id="28066.RF819_04110"/>
<evidence type="ECO:0008006" key="4">
    <source>
        <dbReference type="Google" id="ProtNLM"/>
    </source>
</evidence>
<dbReference type="Pfam" id="PF06912">
    <property type="entry name" value="DUF1275"/>
    <property type="match status" value="1"/>
</dbReference>
<dbReference type="RefSeq" id="WP_078363789.1">
    <property type="nucleotide sequence ID" value="NZ_MTJN01000002.1"/>
</dbReference>
<feature type="transmembrane region" description="Helical" evidence="1">
    <location>
        <begin position="195"/>
        <end position="215"/>
    </location>
</feature>
<feature type="transmembrane region" description="Helical" evidence="1">
    <location>
        <begin position="100"/>
        <end position="121"/>
    </location>
</feature>
<organism evidence="2 3">
    <name type="scientific">Rhodoferax fermentans</name>
    <dbReference type="NCBI Taxonomy" id="28066"/>
    <lineage>
        <taxon>Bacteria</taxon>
        <taxon>Pseudomonadati</taxon>
        <taxon>Pseudomonadota</taxon>
        <taxon>Betaproteobacteria</taxon>
        <taxon>Burkholderiales</taxon>
        <taxon>Comamonadaceae</taxon>
        <taxon>Rhodoferax</taxon>
    </lineage>
</organism>
<keyword evidence="1" id="KW-0812">Transmembrane</keyword>
<sequence>MPIDYARSLTAEDRSLRSDRHLGFTLAFVAGAANAGAYLAVKLYTSHMTGLVSSLADHIALGELTLALSAFGAVLSFLLGATTCALMVNYAKRRRLHSRYALPLLLEALLLLVFGLLGARLAGMQALFVPVTVMLLCFIMGLQNAVITKISGAVVRTTHLTGVITDLGIEIGRLLYWNRSSRPQDEHVVADRARLAMLVMMCMYFLLGGIVGALGFKHLGYLATLPLAALLVALCLVPIVDDLKNTLQPA</sequence>
<keyword evidence="1" id="KW-0472">Membrane</keyword>
<dbReference type="AlphaFoldDB" id="A0A1T1APG9"/>
<proteinExistence type="predicted"/>
<dbReference type="InterPro" id="IPR010699">
    <property type="entry name" value="DUF1275"/>
</dbReference>
<evidence type="ECO:0000313" key="3">
    <source>
        <dbReference type="Proteomes" id="UP000190750"/>
    </source>
</evidence>
<evidence type="ECO:0000313" key="2">
    <source>
        <dbReference type="EMBL" id="OOV06010.1"/>
    </source>
</evidence>
<feature type="transmembrane region" description="Helical" evidence="1">
    <location>
        <begin position="127"/>
        <end position="147"/>
    </location>
</feature>
<dbReference type="PANTHER" id="PTHR37314">
    <property type="entry name" value="SLR0142 PROTEIN"/>
    <property type="match status" value="1"/>
</dbReference>
<dbReference type="Proteomes" id="UP000190750">
    <property type="component" value="Unassembled WGS sequence"/>
</dbReference>
<gene>
    <name evidence="2" type="ORF">RF819_04110</name>
</gene>
<keyword evidence="3" id="KW-1185">Reference proteome</keyword>
<name>A0A1T1APG9_RHOFE</name>
<protein>
    <recommendedName>
        <fullName evidence="4">DUF1275 family protein</fullName>
    </recommendedName>
</protein>
<reference evidence="2 3" key="1">
    <citation type="submission" date="2017-01" db="EMBL/GenBank/DDBJ databases">
        <title>Genome sequencing of Rhodoferax fermentans JCM 7819.</title>
        <authorList>
            <person name="Kim Y.J."/>
            <person name="Farh M.E.-A."/>
            <person name="Yang D.-C."/>
        </authorList>
    </citation>
    <scope>NUCLEOTIDE SEQUENCE [LARGE SCALE GENOMIC DNA]</scope>
    <source>
        <strain evidence="2 3">JCM 7819</strain>
    </source>
</reference>
<dbReference type="EMBL" id="MTJN01000002">
    <property type="protein sequence ID" value="OOV06010.1"/>
    <property type="molecule type" value="Genomic_DNA"/>
</dbReference>
<feature type="transmembrane region" description="Helical" evidence="1">
    <location>
        <begin position="64"/>
        <end position="88"/>
    </location>
</feature>